<dbReference type="Pfam" id="PF13618">
    <property type="entry name" value="Gluconate_2-dh3"/>
    <property type="match status" value="1"/>
</dbReference>
<evidence type="ECO:0000313" key="16">
    <source>
        <dbReference type="Proteomes" id="UP000004508"/>
    </source>
</evidence>
<dbReference type="STRING" id="485913.Krac_12089"/>
<dbReference type="EC" id="1.1.3.20" evidence="5"/>
<feature type="domain" description="Glucose-methanol-choline oxidoreductase N-terminal" evidence="12">
    <location>
        <begin position="235"/>
        <end position="449"/>
    </location>
</feature>
<dbReference type="Gene3D" id="3.50.50.60">
    <property type="entry name" value="FAD/NAD(P)-binding domain"/>
    <property type="match status" value="2"/>
</dbReference>
<dbReference type="OrthoDB" id="9787779at2"/>
<dbReference type="Proteomes" id="UP000004508">
    <property type="component" value="Unassembled WGS sequence"/>
</dbReference>
<evidence type="ECO:0000259" key="13">
    <source>
        <dbReference type="Pfam" id="PF00890"/>
    </source>
</evidence>
<keyword evidence="11" id="KW-0472">Membrane</keyword>
<feature type="domain" description="Glucose-methanol-choline oxidoreductase C-terminal" evidence="14">
    <location>
        <begin position="531"/>
        <end position="672"/>
    </location>
</feature>
<evidence type="ECO:0000259" key="12">
    <source>
        <dbReference type="Pfam" id="PF00732"/>
    </source>
</evidence>
<keyword evidence="10" id="KW-0560">Oxidoreductase</keyword>
<dbReference type="SUPFAM" id="SSF51905">
    <property type="entry name" value="FAD/NAD(P)-binding domain"/>
    <property type="match status" value="1"/>
</dbReference>
<keyword evidence="8" id="KW-0274">FAD</keyword>
<keyword evidence="6" id="KW-0285">Flavoprotein</keyword>
<accession>D6TF66</accession>
<keyword evidence="16" id="KW-1185">Reference proteome</keyword>
<comment type="caution">
    <text evidence="15">The sequence shown here is derived from an EMBL/GenBank/DDBJ whole genome shotgun (WGS) entry which is preliminary data.</text>
</comment>
<evidence type="ECO:0000256" key="4">
    <source>
        <dbReference type="ARBA" id="ARBA00010790"/>
    </source>
</evidence>
<evidence type="ECO:0000259" key="14">
    <source>
        <dbReference type="Pfam" id="PF05199"/>
    </source>
</evidence>
<evidence type="ECO:0000256" key="8">
    <source>
        <dbReference type="ARBA" id="ARBA00022827"/>
    </source>
</evidence>
<dbReference type="GO" id="GO:0016020">
    <property type="term" value="C:membrane"/>
    <property type="evidence" value="ECO:0007669"/>
    <property type="project" value="UniProtKB-SubCell"/>
</dbReference>
<evidence type="ECO:0000256" key="7">
    <source>
        <dbReference type="ARBA" id="ARBA00022692"/>
    </source>
</evidence>
<dbReference type="InterPro" id="IPR000172">
    <property type="entry name" value="GMC_OxRdtase_N"/>
</dbReference>
<organism evidence="15 16">
    <name type="scientific">Ktedonobacter racemifer DSM 44963</name>
    <dbReference type="NCBI Taxonomy" id="485913"/>
    <lineage>
        <taxon>Bacteria</taxon>
        <taxon>Bacillati</taxon>
        <taxon>Chloroflexota</taxon>
        <taxon>Ktedonobacteria</taxon>
        <taxon>Ktedonobacterales</taxon>
        <taxon>Ktedonobacteraceae</taxon>
        <taxon>Ktedonobacter</taxon>
    </lineage>
</organism>
<dbReference type="Pfam" id="PF00890">
    <property type="entry name" value="FAD_binding_2"/>
    <property type="match status" value="1"/>
</dbReference>
<evidence type="ECO:0000256" key="5">
    <source>
        <dbReference type="ARBA" id="ARBA00013125"/>
    </source>
</evidence>
<dbReference type="RefSeq" id="WP_007907865.1">
    <property type="nucleotide sequence ID" value="NZ_ADVG01000001.1"/>
</dbReference>
<comment type="similarity">
    <text evidence="4">Belongs to the GMC oxidoreductase family.</text>
</comment>
<dbReference type="PIRSF" id="PIRSF028937">
    <property type="entry name" value="Lg_Ch_AO"/>
    <property type="match status" value="1"/>
</dbReference>
<evidence type="ECO:0000256" key="2">
    <source>
        <dbReference type="ARBA" id="ARBA00003842"/>
    </source>
</evidence>
<gene>
    <name evidence="15" type="ORF">Krac_12089</name>
</gene>
<sequence length="684" mass="74297">MTTTISSTTHAESRVAGWLASEEFAILEAVCETLFPSLEPPAGNSEAEQAYYRRSAHDLDLAHLIAETLAQEPPEAQAEFRQLLALMANPVSGLLLAGSAKSFLELSAAKRARYLLAMANSPLGQLRQGYQAMKRLAGFIYFSAPTEEGRNPNWEVLDYTPAPPPPADAPQPIRPLAITEDTTLDADAIVIGSGAGGGVAAAELALAGKSVIVLEKGGYNNEANFTLQEAQATPELYLNHGLLTSKDLGVVILAGSTLGGGTVVNWTTSFRTPIDVLEEWETISGLRGRFTNAQYQESFAAVEQRIQVNTENSAHNRQNRLLYDGCKALGYHTEEIPRNAVGCDQRCGTCGYGCRYGAKQSTMKTYLQDAFDHGTRIIVNCQANKVLMENGQVQGVLATVLNKEAGRTYELTLHAKTVVVAAGTLNTPAILLRSGLTNKHIGQHLHLHPTTTLAGLYPDKVYPWQGVMQSAYSDQFGRLDGNYGYKLEVPPAHPGLLGLATPWFSAREYREQMAQAAHIATIIVLSRDKGEGSVTLDRHGEPIINYVVSVYDRKHLMHGLRQSARIHFAAGAREIVTLHNQRTGVKRGSDGSVSAQDLREFDRAIERHGMGPNRNMTFTAHQMGTCRMGNDPKTSVTNEHGEVYGVKGLFVADGSLFPAASGVNPMLSIMALVHNNYQYLKTVV</sequence>
<evidence type="ECO:0000313" key="15">
    <source>
        <dbReference type="EMBL" id="EFH90466.1"/>
    </source>
</evidence>
<dbReference type="EMBL" id="ADVG01000001">
    <property type="protein sequence ID" value="EFH90466.1"/>
    <property type="molecule type" value="Genomic_DNA"/>
</dbReference>
<dbReference type="InParanoid" id="D6TF66"/>
<dbReference type="InterPro" id="IPR027056">
    <property type="entry name" value="Gluconate_2DH_su3"/>
</dbReference>
<dbReference type="InterPro" id="IPR012400">
    <property type="entry name" value="Long_Oxdase"/>
</dbReference>
<comment type="function">
    <text evidence="2">Long-chain fatty alcohol oxidase involved in the omega-oxidation pathway of lipid degradation.</text>
</comment>
<dbReference type="PANTHER" id="PTHR46056:SF12">
    <property type="entry name" value="LONG-CHAIN-ALCOHOL OXIDASE"/>
    <property type="match status" value="1"/>
</dbReference>
<reference evidence="15 16" key="1">
    <citation type="journal article" date="2011" name="Stand. Genomic Sci.">
        <title>Non-contiguous finished genome sequence and contextual data of the filamentous soil bacterium Ktedonobacter racemifer type strain (SOSP1-21).</title>
        <authorList>
            <person name="Chang Y.J."/>
            <person name="Land M."/>
            <person name="Hauser L."/>
            <person name="Chertkov O."/>
            <person name="Del Rio T.G."/>
            <person name="Nolan M."/>
            <person name="Copeland A."/>
            <person name="Tice H."/>
            <person name="Cheng J.F."/>
            <person name="Lucas S."/>
            <person name="Han C."/>
            <person name="Goodwin L."/>
            <person name="Pitluck S."/>
            <person name="Ivanova N."/>
            <person name="Ovchinikova G."/>
            <person name="Pati A."/>
            <person name="Chen A."/>
            <person name="Palaniappan K."/>
            <person name="Mavromatis K."/>
            <person name="Liolios K."/>
            <person name="Brettin T."/>
            <person name="Fiebig A."/>
            <person name="Rohde M."/>
            <person name="Abt B."/>
            <person name="Goker M."/>
            <person name="Detter J.C."/>
            <person name="Woyke T."/>
            <person name="Bristow J."/>
            <person name="Eisen J.A."/>
            <person name="Markowitz V."/>
            <person name="Hugenholtz P."/>
            <person name="Kyrpides N.C."/>
            <person name="Klenk H.P."/>
            <person name="Lapidus A."/>
        </authorList>
    </citation>
    <scope>NUCLEOTIDE SEQUENCE [LARGE SCALE GENOMIC DNA]</scope>
    <source>
        <strain evidence="16">DSM 44963</strain>
    </source>
</reference>
<dbReference type="eggNOG" id="COG2303">
    <property type="taxonomic scope" value="Bacteria"/>
</dbReference>
<dbReference type="InterPro" id="IPR003953">
    <property type="entry name" value="FAD-dep_OxRdtase_2_FAD-bd"/>
</dbReference>
<feature type="domain" description="FAD-dependent oxidoreductase 2 FAD-binding" evidence="13">
    <location>
        <begin position="187"/>
        <end position="221"/>
    </location>
</feature>
<comment type="subcellular location">
    <subcellularLocation>
        <location evidence="3">Membrane</location>
    </subcellularLocation>
</comment>
<evidence type="ECO:0000256" key="10">
    <source>
        <dbReference type="ARBA" id="ARBA00023002"/>
    </source>
</evidence>
<dbReference type="AlphaFoldDB" id="D6TF66"/>
<evidence type="ECO:0000256" key="6">
    <source>
        <dbReference type="ARBA" id="ARBA00022630"/>
    </source>
</evidence>
<evidence type="ECO:0000256" key="9">
    <source>
        <dbReference type="ARBA" id="ARBA00022989"/>
    </source>
</evidence>
<evidence type="ECO:0000256" key="1">
    <source>
        <dbReference type="ARBA" id="ARBA00000920"/>
    </source>
</evidence>
<proteinExistence type="inferred from homology"/>
<dbReference type="InterPro" id="IPR007867">
    <property type="entry name" value="GMC_OxRtase_C"/>
</dbReference>
<dbReference type="PANTHER" id="PTHR46056">
    <property type="entry name" value="LONG-CHAIN-ALCOHOL OXIDASE"/>
    <property type="match status" value="1"/>
</dbReference>
<evidence type="ECO:0000256" key="11">
    <source>
        <dbReference type="ARBA" id="ARBA00023136"/>
    </source>
</evidence>
<keyword evidence="9" id="KW-1133">Transmembrane helix</keyword>
<keyword evidence="7" id="KW-0812">Transmembrane</keyword>
<name>D6TF66_KTERA</name>
<comment type="catalytic activity">
    <reaction evidence="1">
        <text>a long-chain primary fatty alcohol + O2 = a long-chain fatty aldehyde + H2O2</text>
        <dbReference type="Rhea" id="RHEA:22756"/>
        <dbReference type="ChEBI" id="CHEBI:15379"/>
        <dbReference type="ChEBI" id="CHEBI:16240"/>
        <dbReference type="ChEBI" id="CHEBI:17176"/>
        <dbReference type="ChEBI" id="CHEBI:77396"/>
        <dbReference type="EC" id="1.1.3.20"/>
    </reaction>
</comment>
<dbReference type="GO" id="GO:0050660">
    <property type="term" value="F:flavin adenine dinucleotide binding"/>
    <property type="evidence" value="ECO:0007669"/>
    <property type="project" value="InterPro"/>
</dbReference>
<dbReference type="Pfam" id="PF05199">
    <property type="entry name" value="GMC_oxred_C"/>
    <property type="match status" value="1"/>
</dbReference>
<dbReference type="Pfam" id="PF00732">
    <property type="entry name" value="GMC_oxred_N"/>
    <property type="match status" value="1"/>
</dbReference>
<evidence type="ECO:0000256" key="3">
    <source>
        <dbReference type="ARBA" id="ARBA00004370"/>
    </source>
</evidence>
<protein>
    <recommendedName>
        <fullName evidence="5">long-chain-alcohol oxidase</fullName>
        <ecNumber evidence="5">1.1.3.20</ecNumber>
    </recommendedName>
</protein>
<dbReference type="GO" id="GO:0046577">
    <property type="term" value="F:long-chain-alcohol oxidase activity"/>
    <property type="evidence" value="ECO:0007669"/>
    <property type="project" value="UniProtKB-EC"/>
</dbReference>
<dbReference type="InterPro" id="IPR036188">
    <property type="entry name" value="FAD/NAD-bd_sf"/>
</dbReference>